<name>A0AAJ6NRC6_9CYAN</name>
<gene>
    <name evidence="1" type="ORF">QI031_25030</name>
</gene>
<evidence type="ECO:0000313" key="2">
    <source>
        <dbReference type="Proteomes" id="UP001223520"/>
    </source>
</evidence>
<dbReference type="Proteomes" id="UP001223520">
    <property type="component" value="Chromosome"/>
</dbReference>
<dbReference type="AlphaFoldDB" id="A0AAJ6NRC6"/>
<evidence type="ECO:0000313" key="1">
    <source>
        <dbReference type="EMBL" id="WGV24993.1"/>
    </source>
</evidence>
<proteinExistence type="predicted"/>
<keyword evidence="2" id="KW-1185">Reference proteome</keyword>
<dbReference type="RefSeq" id="WP_281482300.1">
    <property type="nucleotide sequence ID" value="NZ_CP124543.1"/>
</dbReference>
<reference evidence="1 2" key="1">
    <citation type="journal article" date="2023" name="Limnol Oceanogr Lett">
        <title>Environmental adaptations by the intertidal Antarctic cyanobacterium Halotia branconii CENA392 as revealed using long-read genome sequencing.</title>
        <authorList>
            <person name="Dextro R.B."/>
            <person name="Delbaje E."/>
            <person name="Freitas P.N.N."/>
            <person name="Geraldes V."/>
            <person name="Pinto E."/>
            <person name="Long P.F."/>
            <person name="Fiore M.F."/>
        </authorList>
    </citation>
    <scope>NUCLEOTIDE SEQUENCE [LARGE SCALE GENOMIC DNA]</scope>
    <source>
        <strain evidence="1 2">CENA392</strain>
    </source>
</reference>
<dbReference type="KEGG" id="hbq:QI031_25030"/>
<dbReference type="EMBL" id="CP124543">
    <property type="protein sequence ID" value="WGV24993.1"/>
    <property type="molecule type" value="Genomic_DNA"/>
</dbReference>
<organism evidence="1 2">
    <name type="scientific">Halotia branconii CENA392</name>
    <dbReference type="NCBI Taxonomy" id="1539056"/>
    <lineage>
        <taxon>Bacteria</taxon>
        <taxon>Bacillati</taxon>
        <taxon>Cyanobacteriota</taxon>
        <taxon>Cyanophyceae</taxon>
        <taxon>Nostocales</taxon>
        <taxon>Nodulariaceae</taxon>
        <taxon>Halotia</taxon>
    </lineage>
</organism>
<sequence>MLIHLASPSQNSALAQLPASLLVPNVLVDIRYGGDVADVL</sequence>
<accession>A0AAJ6NRC6</accession>
<protein>
    <submittedName>
        <fullName evidence="1">Uncharacterized protein</fullName>
    </submittedName>
</protein>